<feature type="compositionally biased region" description="Low complexity" evidence="1">
    <location>
        <begin position="1029"/>
        <end position="1045"/>
    </location>
</feature>
<feature type="compositionally biased region" description="Basic residues" evidence="1">
    <location>
        <begin position="1058"/>
        <end position="1067"/>
    </location>
</feature>
<feature type="compositionally biased region" description="Basic and acidic residues" evidence="1">
    <location>
        <begin position="26"/>
        <end position="42"/>
    </location>
</feature>
<feature type="region of interest" description="Disordered" evidence="1">
    <location>
        <begin position="280"/>
        <end position="969"/>
    </location>
</feature>
<comment type="caution">
    <text evidence="3">The sequence shown here is derived from an EMBL/GenBank/DDBJ whole genome shotgun (WGS) entry which is preliminary data.</text>
</comment>
<feature type="compositionally biased region" description="Basic and acidic residues" evidence="1">
    <location>
        <begin position="334"/>
        <end position="355"/>
    </location>
</feature>
<feature type="compositionally biased region" description="Basic and acidic residues" evidence="1">
    <location>
        <begin position="505"/>
        <end position="517"/>
    </location>
</feature>
<feature type="compositionally biased region" description="Pro residues" evidence="1">
    <location>
        <begin position="862"/>
        <end position="875"/>
    </location>
</feature>
<proteinExistence type="predicted"/>
<reference evidence="3" key="1">
    <citation type="submission" date="2023-03" db="EMBL/GenBank/DDBJ databases">
        <title>Massive genome expansion in bonnet fungi (Mycena s.s.) driven by repeated elements and novel gene families across ecological guilds.</title>
        <authorList>
            <consortium name="Lawrence Berkeley National Laboratory"/>
            <person name="Harder C.B."/>
            <person name="Miyauchi S."/>
            <person name="Viragh M."/>
            <person name="Kuo A."/>
            <person name="Thoen E."/>
            <person name="Andreopoulos B."/>
            <person name="Lu D."/>
            <person name="Skrede I."/>
            <person name="Drula E."/>
            <person name="Henrissat B."/>
            <person name="Morin E."/>
            <person name="Kohler A."/>
            <person name="Barry K."/>
            <person name="LaButti K."/>
            <person name="Morin E."/>
            <person name="Salamov A."/>
            <person name="Lipzen A."/>
            <person name="Mereny Z."/>
            <person name="Hegedus B."/>
            <person name="Baldrian P."/>
            <person name="Stursova M."/>
            <person name="Weitz H."/>
            <person name="Taylor A."/>
            <person name="Grigoriev I.V."/>
            <person name="Nagy L.G."/>
            <person name="Martin F."/>
            <person name="Kauserud H."/>
        </authorList>
    </citation>
    <scope>NUCLEOTIDE SEQUENCE</scope>
    <source>
        <strain evidence="3">CBHHK188m</strain>
    </source>
</reference>
<gene>
    <name evidence="3" type="ORF">DFH07DRAFT_488949</name>
</gene>
<feature type="compositionally biased region" description="Low complexity" evidence="1">
    <location>
        <begin position="408"/>
        <end position="418"/>
    </location>
</feature>
<keyword evidence="2" id="KW-1133">Transmembrane helix</keyword>
<feature type="compositionally biased region" description="Polar residues" evidence="1">
    <location>
        <begin position="380"/>
        <end position="399"/>
    </location>
</feature>
<feature type="compositionally biased region" description="Polar residues" evidence="1">
    <location>
        <begin position="646"/>
        <end position="660"/>
    </location>
</feature>
<feature type="compositionally biased region" description="Polar residues" evidence="1">
    <location>
        <begin position="316"/>
        <end position="331"/>
    </location>
</feature>
<feature type="compositionally biased region" description="Polar residues" evidence="1">
    <location>
        <begin position="851"/>
        <end position="861"/>
    </location>
</feature>
<sequence length="1292" mass="142916">MEGPYAQPQPVPRLRLSRQPLAMVADRPEESHPGPSRPRDPPVVEANGDDDHRPTPKAHPNSNASPPVEAAARLRALLSRTNQPKSPVARPVSPSEVESDFDPPRFSPTTPSVVKESLKDIFSRALRDPGDTPVKSRPRRNSIDTSEVEASPRVRERAKNKGKRKSLSDEEAEKPSRSSQRSEASFWSSQAATFDILRERLTNSRTPLRNEVAPTPLYDNSSAEDTTDTTGFLKDLNLSRATPPAATSTPLHSMEMSTDSKYQTNLMDRDSEMQHMMKDLDSFEGDSGPSRPVSFPPSRGKPGPRPGSSHAHTSHRMSYNGTRPISQTSTNSSHDSHHDHHDQQDHVHELEREWNKPQPKPTPRPTHSHSHSHGPAARSNSPAVTVNGHSRTRTRSGGSVHSAEDGLSSNRSSISSQSDYKDRMHELEKERNAEREYAWNRPQAARSTSTLSVHSPMERSCSPMERSRKVSQSPRPDSSQSMLSPALTRHHSGTSSRGSSDEEEEIKHEIEHERERNWGAPIPRWHQHPLPGHNHHGHSRSTSPMPASPSASTSSNLRSTERVRAESLRSRGTPKGDSPVHRHEVARPTVASSSKIPANATPALHSQTRPKSLLRSGSRPRPMSYPARPNSPLPPPLEGKSKSAIPASTSSTRIPHSQPRSPERDRGHSITLSSPSPSPGNRPASRNSVISHIPIRSPAKTQHKPPGTINGHTRTPAESHSSDPFSQSQVADVPRTSEPERPESPEFTDGGQDGDPFTETDEEVNLQEDRTPTLNTIAIPATERTEQRLPPKPVAPSDDEDLFQKALTVAPPPSPPPSPPTPTISAPPAPPEPEAPPTILGLLSTPPKRPSFTSSRLEFQTPSPPHGLPDLPGPPSSDEETETERPAPTPLRFNDAPDMTSTKTPRPPGAWTSTPAPVARAHSLPPPEHDDSDSQYESGLATPVASLSRASSFPAQTPKPPGGWVATPTPRKSILKVRFNPQPSELELSATEDFSSNGLPEKSLHLATTGLATPVEEESLRVQTPELPTIPTSPSRSPRRSPTIRLVDEYGRPDKWKPAKSPKNRNKNPIRIVDAMGREVENLEPPVKIEESPLNHNDALRTVREGVSDLVQGLEEMDISGDFVLLDEDRLRELDNVSRVAREARDGLKQAYHNDRTAQLRASMQRSKSTSEIDSRSLFSRIWFWSFIILFQALFICLLYRLQRRSVRELFLTTYYDPFYPDIHLYGIGYYLSSPRTPQSMPSLSLILREEGFKAFFASLVDTTTVLFADWRADTWRRWGADDMQSVRWPPT</sequence>
<organism evidence="3 4">
    <name type="scientific">Mycena maculata</name>
    <dbReference type="NCBI Taxonomy" id="230809"/>
    <lineage>
        <taxon>Eukaryota</taxon>
        <taxon>Fungi</taxon>
        <taxon>Dikarya</taxon>
        <taxon>Basidiomycota</taxon>
        <taxon>Agaricomycotina</taxon>
        <taxon>Agaricomycetes</taxon>
        <taxon>Agaricomycetidae</taxon>
        <taxon>Agaricales</taxon>
        <taxon>Marasmiineae</taxon>
        <taxon>Mycenaceae</taxon>
        <taxon>Mycena</taxon>
    </lineage>
</organism>
<feature type="compositionally biased region" description="Basic and acidic residues" evidence="1">
    <location>
        <begin position="559"/>
        <end position="569"/>
    </location>
</feature>
<feature type="compositionally biased region" description="Low complexity" evidence="1">
    <location>
        <begin position="540"/>
        <end position="558"/>
    </location>
</feature>
<feature type="compositionally biased region" description="Basic and acidic residues" evidence="1">
    <location>
        <begin position="116"/>
        <end position="130"/>
    </location>
</feature>
<keyword evidence="2" id="KW-0472">Membrane</keyword>
<feature type="compositionally biased region" description="Polar residues" evidence="1">
    <location>
        <begin position="177"/>
        <end position="192"/>
    </location>
</feature>
<feature type="compositionally biased region" description="Low complexity" evidence="1">
    <location>
        <begin position="70"/>
        <end position="80"/>
    </location>
</feature>
<dbReference type="EMBL" id="JARJLG010000063">
    <property type="protein sequence ID" value="KAJ7755726.1"/>
    <property type="molecule type" value="Genomic_DNA"/>
</dbReference>
<feature type="transmembrane region" description="Helical" evidence="2">
    <location>
        <begin position="1182"/>
        <end position="1202"/>
    </location>
</feature>
<feature type="region of interest" description="Disordered" evidence="1">
    <location>
        <begin position="1025"/>
        <end position="1067"/>
    </location>
</feature>
<feature type="compositionally biased region" description="Acidic residues" evidence="1">
    <location>
        <begin position="756"/>
        <end position="766"/>
    </location>
</feature>
<evidence type="ECO:0000256" key="2">
    <source>
        <dbReference type="SAM" id="Phobius"/>
    </source>
</evidence>
<feature type="compositionally biased region" description="Polar residues" evidence="1">
    <location>
        <begin position="245"/>
        <end position="260"/>
    </location>
</feature>
<feature type="compositionally biased region" description="Polar residues" evidence="1">
    <location>
        <begin position="470"/>
        <end position="483"/>
    </location>
</feature>
<name>A0AAD7J2J0_9AGAR</name>
<feature type="compositionally biased region" description="Low complexity" evidence="1">
    <location>
        <begin position="296"/>
        <end position="309"/>
    </location>
</feature>
<evidence type="ECO:0000256" key="1">
    <source>
        <dbReference type="SAM" id="MobiDB-lite"/>
    </source>
</evidence>
<accession>A0AAD7J2J0</accession>
<feature type="compositionally biased region" description="Pro residues" evidence="1">
    <location>
        <begin position="810"/>
        <end position="836"/>
    </location>
</feature>
<evidence type="ECO:0000313" key="4">
    <source>
        <dbReference type="Proteomes" id="UP001215280"/>
    </source>
</evidence>
<protein>
    <submittedName>
        <fullName evidence="3">Uncharacterized protein</fullName>
    </submittedName>
</protein>
<feature type="compositionally biased region" description="Basic and acidic residues" evidence="1">
    <location>
        <begin position="150"/>
        <end position="159"/>
    </location>
</feature>
<feature type="compositionally biased region" description="Basic and acidic residues" evidence="1">
    <location>
        <begin position="419"/>
        <end position="438"/>
    </location>
</feature>
<keyword evidence="2" id="KW-0812">Transmembrane</keyword>
<feature type="compositionally biased region" description="Polar residues" evidence="1">
    <location>
        <begin position="218"/>
        <end position="230"/>
    </location>
</feature>
<feature type="region of interest" description="Disordered" evidence="1">
    <location>
        <begin position="1"/>
        <end position="260"/>
    </location>
</feature>
<keyword evidence="4" id="KW-1185">Reference proteome</keyword>
<dbReference type="Proteomes" id="UP001215280">
    <property type="component" value="Unassembled WGS sequence"/>
</dbReference>
<feature type="compositionally biased region" description="Basic and acidic residues" evidence="1">
    <location>
        <begin position="1046"/>
        <end position="1057"/>
    </location>
</feature>
<feature type="compositionally biased region" description="Basic and acidic residues" evidence="1">
    <location>
        <begin position="735"/>
        <end position="744"/>
    </location>
</feature>
<evidence type="ECO:0000313" key="3">
    <source>
        <dbReference type="EMBL" id="KAJ7755726.1"/>
    </source>
</evidence>